<reference evidence="1 2" key="1">
    <citation type="journal article" date="2019" name="Nat. Med.">
        <title>A library of human gut bacterial isolates paired with longitudinal multiomics data enables mechanistic microbiome research.</title>
        <authorList>
            <person name="Poyet M."/>
            <person name="Groussin M."/>
            <person name="Gibbons S.M."/>
            <person name="Avila-Pacheco J."/>
            <person name="Jiang X."/>
            <person name="Kearney S.M."/>
            <person name="Perrotta A.R."/>
            <person name="Berdy B."/>
            <person name="Zhao S."/>
            <person name="Lieberman T.D."/>
            <person name="Swanson P.K."/>
            <person name="Smith M."/>
            <person name="Roesemann S."/>
            <person name="Alexander J.E."/>
            <person name="Rich S.A."/>
            <person name="Livny J."/>
            <person name="Vlamakis H."/>
            <person name="Clish C."/>
            <person name="Bullock K."/>
            <person name="Deik A."/>
            <person name="Scott J."/>
            <person name="Pierce K.A."/>
            <person name="Xavier R.J."/>
            <person name="Alm E.J."/>
        </authorList>
    </citation>
    <scope>NUCLEOTIDE SEQUENCE [LARGE SCALE GENOMIC DNA]</scope>
    <source>
        <strain evidence="1 2">BIOML-A4</strain>
    </source>
</reference>
<name>A0A6L6LWS5_9FIRM</name>
<gene>
    <name evidence="1" type="ORF">GMD59_18425</name>
</gene>
<evidence type="ECO:0000313" key="2">
    <source>
        <dbReference type="Proteomes" id="UP000472755"/>
    </source>
</evidence>
<accession>A0A6L6LWS5</accession>
<proteinExistence type="predicted"/>
<protein>
    <submittedName>
        <fullName evidence="1">Uncharacterized protein</fullName>
    </submittedName>
</protein>
<comment type="caution">
    <text evidence="1">The sequence shown here is derived from an EMBL/GenBank/DDBJ whole genome shotgun (WGS) entry which is preliminary data.</text>
</comment>
<organism evidence="1 2">
    <name type="scientific">Ruthenibacterium lactatiformans</name>
    <dbReference type="NCBI Taxonomy" id="1550024"/>
    <lineage>
        <taxon>Bacteria</taxon>
        <taxon>Bacillati</taxon>
        <taxon>Bacillota</taxon>
        <taxon>Clostridia</taxon>
        <taxon>Eubacteriales</taxon>
        <taxon>Oscillospiraceae</taxon>
        <taxon>Ruthenibacterium</taxon>
    </lineage>
</organism>
<sequence length="211" mass="23785">MEYFLLIFLVGCTAFKNVPGEEYQYEQLSETPGIDAYQAIETIYSPEDAALMEEDFYEEAKLWRYAAQKEVFVCRGKEKIEANIVLKLCEYKGYSAIYAVIDYGFENSDVWEQTSEAWLNIKNSQTPEALPEATLGVTVTGKGLPDPILTVCSFYPNIFDLQYQKGISFAEEKFSFKQQISCHSSAVAARNCKTSFSDGTILAQYFIAGTS</sequence>
<evidence type="ECO:0000313" key="1">
    <source>
        <dbReference type="EMBL" id="MTS29236.1"/>
    </source>
</evidence>
<dbReference type="AlphaFoldDB" id="A0A6L6LWS5"/>
<dbReference type="EMBL" id="WMZU01000060">
    <property type="protein sequence ID" value="MTS29236.1"/>
    <property type="molecule type" value="Genomic_DNA"/>
</dbReference>
<dbReference type="Proteomes" id="UP000472755">
    <property type="component" value="Unassembled WGS sequence"/>
</dbReference>